<comment type="caution">
    <text evidence="2">The sequence shown here is derived from an EMBL/GenBank/DDBJ whole genome shotgun (WGS) entry which is preliminary data.</text>
</comment>
<dbReference type="RefSeq" id="WP_160939279.1">
    <property type="nucleotide sequence ID" value="NZ_SNVJ01000030.1"/>
</dbReference>
<reference evidence="2 3" key="1">
    <citation type="submission" date="2019-03" db="EMBL/GenBank/DDBJ databases">
        <title>Roseomonas sp. a novel Roseomonas species isolated from Sea whip Gorgonian.</title>
        <authorList>
            <person name="Li F."/>
            <person name="Pan X."/>
            <person name="Huang S."/>
            <person name="Li Z."/>
            <person name="Meng B."/>
        </authorList>
    </citation>
    <scope>NUCLEOTIDE SEQUENCE [LARGE SCALE GENOMIC DNA]</scope>
    <source>
        <strain evidence="2 3">M0104</strain>
    </source>
</reference>
<dbReference type="Proteomes" id="UP000460715">
    <property type="component" value="Unassembled WGS sequence"/>
</dbReference>
<organism evidence="2 3">
    <name type="scientific">Teichococcus coralli</name>
    <dbReference type="NCBI Taxonomy" id="2545983"/>
    <lineage>
        <taxon>Bacteria</taxon>
        <taxon>Pseudomonadati</taxon>
        <taxon>Pseudomonadota</taxon>
        <taxon>Alphaproteobacteria</taxon>
        <taxon>Acetobacterales</taxon>
        <taxon>Roseomonadaceae</taxon>
        <taxon>Roseomonas</taxon>
    </lineage>
</organism>
<evidence type="ECO:0000313" key="2">
    <source>
        <dbReference type="EMBL" id="MXP65871.1"/>
    </source>
</evidence>
<gene>
    <name evidence="2" type="ORF">E0493_21195</name>
</gene>
<accession>A0A845BFJ8</accession>
<name>A0A845BFJ8_9PROT</name>
<evidence type="ECO:0000256" key="1">
    <source>
        <dbReference type="SAM" id="MobiDB-lite"/>
    </source>
</evidence>
<proteinExistence type="predicted"/>
<sequence length="327" mass="35866">MPASRSELAGTGQASRATQFAASPEKFVESLEIEVLGSGRIWRPSDEAALADDQPQPRSAYVVAASIVTFVDGVPKQQKEDLLNSTLLAQLAANRQRDREKDTLNWYRTYRGVLERLGWRREKRLPDRRPVGAAGPAIVLRAAAAPMVRLRPASLTPSPHRARPVLPEPPDIAPNLPELRLNRVAAEGPRFTASAAIVDALRRSVNQDALVATQTALDVLRGLGDRDRRVVIFESSSHSSQRGNFQIVSVSCGQELFLRMTLVVTFFTTGESVPRALSFSFSRSGTEMFQISDDLVLSPLEYAKVRASVIQQLGDQASAYIDELYAG</sequence>
<dbReference type="AlphaFoldDB" id="A0A845BFJ8"/>
<keyword evidence="3" id="KW-1185">Reference proteome</keyword>
<dbReference type="EMBL" id="SNVJ01000030">
    <property type="protein sequence ID" value="MXP65871.1"/>
    <property type="molecule type" value="Genomic_DNA"/>
</dbReference>
<dbReference type="OrthoDB" id="7281829at2"/>
<protein>
    <submittedName>
        <fullName evidence="2">Uncharacterized protein</fullName>
    </submittedName>
</protein>
<evidence type="ECO:0000313" key="3">
    <source>
        <dbReference type="Proteomes" id="UP000460715"/>
    </source>
</evidence>
<feature type="region of interest" description="Disordered" evidence="1">
    <location>
        <begin position="1"/>
        <end position="20"/>
    </location>
</feature>